<dbReference type="ExpressionAtlas" id="A0A2K2CJU3">
    <property type="expression patterns" value="baseline and differential"/>
</dbReference>
<dbReference type="Gramene" id="PNT62285">
    <property type="protein sequence ID" value="PNT62285"/>
    <property type="gene ID" value="BRADI_4g01110v3"/>
</dbReference>
<dbReference type="Proteomes" id="UP000008810">
    <property type="component" value="Chromosome 4"/>
</dbReference>
<dbReference type="InterPro" id="IPR036047">
    <property type="entry name" value="F-box-like_dom_sf"/>
</dbReference>
<evidence type="ECO:0000259" key="1">
    <source>
        <dbReference type="SMART" id="SM00256"/>
    </source>
</evidence>
<dbReference type="Pfam" id="PF00646">
    <property type="entry name" value="F-box"/>
    <property type="match status" value="1"/>
</dbReference>
<evidence type="ECO:0000313" key="3">
    <source>
        <dbReference type="EnsemblPlants" id="PNT62285"/>
    </source>
</evidence>
<organism evidence="2">
    <name type="scientific">Brachypodium distachyon</name>
    <name type="common">Purple false brome</name>
    <name type="synonym">Trachynia distachya</name>
    <dbReference type="NCBI Taxonomy" id="15368"/>
    <lineage>
        <taxon>Eukaryota</taxon>
        <taxon>Viridiplantae</taxon>
        <taxon>Streptophyta</taxon>
        <taxon>Embryophyta</taxon>
        <taxon>Tracheophyta</taxon>
        <taxon>Spermatophyta</taxon>
        <taxon>Magnoliopsida</taxon>
        <taxon>Liliopsida</taxon>
        <taxon>Poales</taxon>
        <taxon>Poaceae</taxon>
        <taxon>BOP clade</taxon>
        <taxon>Pooideae</taxon>
        <taxon>Stipodae</taxon>
        <taxon>Brachypodieae</taxon>
        <taxon>Brachypodium</taxon>
    </lineage>
</organism>
<reference evidence="2" key="2">
    <citation type="submission" date="2017-06" db="EMBL/GenBank/DDBJ databases">
        <title>WGS assembly of Brachypodium distachyon.</title>
        <authorList>
            <consortium name="The International Brachypodium Initiative"/>
            <person name="Lucas S."/>
            <person name="Harmon-Smith M."/>
            <person name="Lail K."/>
            <person name="Tice H."/>
            <person name="Grimwood J."/>
            <person name="Bruce D."/>
            <person name="Barry K."/>
            <person name="Shu S."/>
            <person name="Lindquist E."/>
            <person name="Wang M."/>
            <person name="Pitluck S."/>
            <person name="Vogel J.P."/>
            <person name="Garvin D.F."/>
            <person name="Mockler T.C."/>
            <person name="Schmutz J."/>
            <person name="Rokhsar D."/>
            <person name="Bevan M.W."/>
        </authorList>
    </citation>
    <scope>NUCLEOTIDE SEQUENCE</scope>
    <source>
        <strain evidence="2">Bd21</strain>
    </source>
</reference>
<accession>A0A2K2CJU3</accession>
<evidence type="ECO:0000313" key="2">
    <source>
        <dbReference type="EMBL" id="PNT62285.1"/>
    </source>
</evidence>
<evidence type="ECO:0000313" key="4">
    <source>
        <dbReference type="Proteomes" id="UP000008810"/>
    </source>
</evidence>
<dbReference type="AlphaFoldDB" id="A0A2K2CJU3"/>
<dbReference type="EnsemblPlants" id="PNT62285">
    <property type="protein sequence ID" value="PNT62285"/>
    <property type="gene ID" value="BRADI_4g01110v3"/>
</dbReference>
<dbReference type="EMBL" id="CM000883">
    <property type="protein sequence ID" value="PNT62285.1"/>
    <property type="molecule type" value="Genomic_DNA"/>
</dbReference>
<keyword evidence="4" id="KW-1185">Reference proteome</keyword>
<reference evidence="2 3" key="1">
    <citation type="journal article" date="2010" name="Nature">
        <title>Genome sequencing and analysis of the model grass Brachypodium distachyon.</title>
        <authorList>
            <consortium name="International Brachypodium Initiative"/>
        </authorList>
    </citation>
    <scope>NUCLEOTIDE SEQUENCE [LARGE SCALE GENOMIC DNA]</scope>
    <source>
        <strain evidence="2 3">Bd21</strain>
    </source>
</reference>
<dbReference type="SUPFAM" id="SSF81383">
    <property type="entry name" value="F-box domain"/>
    <property type="match status" value="1"/>
</dbReference>
<name>A0A2K2CJU3_BRADI</name>
<dbReference type="InterPro" id="IPR001810">
    <property type="entry name" value="F-box_dom"/>
</dbReference>
<proteinExistence type="predicted"/>
<sequence length="399" mass="44460">MPPPPPALLDELVEEILLHLPPDEPASLLRASLVCKRWRRRLSDPRFLRRYRELHGAPPMLGIICTMNELRQRGSIYLVARFVSNTGFRPSPVEIEGFSVLDCRHGRVLLHYQSLFVNEKPDLVVWDPLTGSQRRLRQPDVQCETCNAAVHCAAAEGCSCDHGDCSGGPFRIIFVCTDTDKPGVALAFAYSSVTGEWSAPASLPLGADNVELEEWPGSPGVLVGDALYFLLAGRAGVLKYDLGRHCLSVIQLPMPTAADNFHYAGPYLVAANDGVLGLAFNNMFTLKLWSMEACRDGVATTWAHHRVIHLNTLLPTEDPAISLEIATFVEGTHMVIVITDLDYYTIDLKSLRSMKLKLPESERKSMRPTGRRKCFGIFPYMRFYHPPVIFFVSCHQSVA</sequence>
<dbReference type="PANTHER" id="PTHR32133">
    <property type="entry name" value="OS07G0120400 PROTEIN"/>
    <property type="match status" value="1"/>
</dbReference>
<dbReference type="OrthoDB" id="689365at2759"/>
<gene>
    <name evidence="3" type="primary">LOC100825544</name>
    <name evidence="2" type="ORF">BRADI_4g01110v3</name>
</gene>
<protein>
    <recommendedName>
        <fullName evidence="1">F-box domain-containing protein</fullName>
    </recommendedName>
</protein>
<dbReference type="Gene3D" id="1.20.1280.50">
    <property type="match status" value="1"/>
</dbReference>
<feature type="domain" description="F-box" evidence="1">
    <location>
        <begin position="8"/>
        <end position="51"/>
    </location>
</feature>
<dbReference type="Pfam" id="PF23635">
    <property type="entry name" value="Beta-prop_AT5G49610-like"/>
    <property type="match status" value="1"/>
</dbReference>
<dbReference type="PANTHER" id="PTHR32133:SF408">
    <property type="entry name" value="OS07G0120400 PROTEIN"/>
    <property type="match status" value="1"/>
</dbReference>
<reference evidence="3" key="3">
    <citation type="submission" date="2018-08" db="UniProtKB">
        <authorList>
            <consortium name="EnsemblPlants"/>
        </authorList>
    </citation>
    <scope>IDENTIFICATION</scope>
    <source>
        <strain evidence="3">cv. Bd21</strain>
    </source>
</reference>
<dbReference type="SMART" id="SM00256">
    <property type="entry name" value="FBOX"/>
    <property type="match status" value="1"/>
</dbReference>
<dbReference type="InterPro" id="IPR056594">
    <property type="entry name" value="AT5G49610-like_b-prop"/>
</dbReference>